<sequence>MLMGLLAGLSVIASEMPLAWSIPLALLAAGDGVRQARRELARPVRWLVAGTTDTLSGPTLDGQPISELTVQWRGSLAFMRFRDTDRRWQRLAWWPDTLDSRGRRELRLAIPVQATAHRATSMAP</sequence>
<evidence type="ECO:0000313" key="1">
    <source>
        <dbReference type="EMBL" id="MDR7135883.1"/>
    </source>
</evidence>
<dbReference type="EMBL" id="JAVDVY010000003">
    <property type="protein sequence ID" value="MDR7135883.1"/>
    <property type="molecule type" value="Genomic_DNA"/>
</dbReference>
<reference evidence="1 2" key="1">
    <citation type="submission" date="2023-07" db="EMBL/GenBank/DDBJ databases">
        <title>Sorghum-associated microbial communities from plants grown in Nebraska, USA.</title>
        <authorList>
            <person name="Schachtman D."/>
        </authorList>
    </citation>
    <scope>NUCLEOTIDE SEQUENCE [LARGE SCALE GENOMIC DNA]</scope>
    <source>
        <strain evidence="1 2">BE198</strain>
    </source>
</reference>
<comment type="caution">
    <text evidence="1">The sequence shown here is derived from an EMBL/GenBank/DDBJ whole genome shotgun (WGS) entry which is preliminary data.</text>
</comment>
<organism evidence="1 2">
    <name type="scientific">Lysobacter niastensis</name>
    <dbReference type="NCBI Taxonomy" id="380629"/>
    <lineage>
        <taxon>Bacteria</taxon>
        <taxon>Pseudomonadati</taxon>
        <taxon>Pseudomonadota</taxon>
        <taxon>Gammaproteobacteria</taxon>
        <taxon>Lysobacterales</taxon>
        <taxon>Lysobacteraceae</taxon>
        <taxon>Lysobacter</taxon>
    </lineage>
</organism>
<protein>
    <submittedName>
        <fullName evidence="1">Toxin CptA</fullName>
    </submittedName>
</protein>
<dbReference type="Proteomes" id="UP001251524">
    <property type="component" value="Unassembled WGS sequence"/>
</dbReference>
<keyword evidence="2" id="KW-1185">Reference proteome</keyword>
<name>A0ABU1WE30_9GAMM</name>
<accession>A0ABU1WE30</accession>
<gene>
    <name evidence="1" type="ORF">J2X06_003101</name>
</gene>
<evidence type="ECO:0000313" key="2">
    <source>
        <dbReference type="Proteomes" id="UP001251524"/>
    </source>
</evidence>
<proteinExistence type="predicted"/>